<dbReference type="GO" id="GO:0004386">
    <property type="term" value="F:helicase activity"/>
    <property type="evidence" value="ECO:0007669"/>
    <property type="project" value="UniProtKB-KW"/>
</dbReference>
<dbReference type="GO" id="GO:0005524">
    <property type="term" value="F:ATP binding"/>
    <property type="evidence" value="ECO:0007669"/>
    <property type="project" value="UniProtKB-KW"/>
</dbReference>
<reference evidence="11" key="1">
    <citation type="submission" date="2007-02" db="EMBL/GenBank/DDBJ databases">
        <title>Complete sequence of Clostridium thermocellum ATCC 27405.</title>
        <authorList>
            <consortium name="US DOE Joint Genome Institute"/>
            <person name="Copeland A."/>
            <person name="Lucas S."/>
            <person name="Lapidus A."/>
            <person name="Barry K."/>
            <person name="Detter J.C."/>
            <person name="Glavina del Rio T."/>
            <person name="Hammon N."/>
            <person name="Israni S."/>
            <person name="Dalin E."/>
            <person name="Tice H."/>
            <person name="Pitluck S."/>
            <person name="Chertkov O."/>
            <person name="Brettin T."/>
            <person name="Bruce D."/>
            <person name="Han C."/>
            <person name="Tapia R."/>
            <person name="Gilna P."/>
            <person name="Schmutz J."/>
            <person name="Larimer F."/>
            <person name="Land M."/>
            <person name="Hauser L."/>
            <person name="Kyrpides N."/>
            <person name="Mikhailova N."/>
            <person name="Wu J.H.D."/>
            <person name="Newcomb M."/>
            <person name="Richardson P."/>
        </authorList>
    </citation>
    <scope>NUCLEOTIDE SEQUENCE [LARGE SCALE GENOMIC DNA]</scope>
    <source>
        <strain evidence="11">ATCC 27405 / DSM 1237 / JCM 9322 / NBRC 103400 / NCIMB 10682 / NRRL B-4536 / VPI 7372</strain>
    </source>
</reference>
<evidence type="ECO:0000256" key="2">
    <source>
        <dbReference type="ARBA" id="ARBA00022763"/>
    </source>
</evidence>
<dbReference type="STRING" id="203119.Cthe_1737"/>
<keyword evidence="4" id="KW-0347">Helicase</keyword>
<evidence type="ECO:0000256" key="1">
    <source>
        <dbReference type="ARBA" id="ARBA00022741"/>
    </source>
</evidence>
<evidence type="ECO:0000256" key="3">
    <source>
        <dbReference type="ARBA" id="ARBA00022801"/>
    </source>
</evidence>
<proteinExistence type="predicted"/>
<keyword evidence="5" id="KW-0067">ATP-binding</keyword>
<dbReference type="AlphaFoldDB" id="A3DG79"/>
<dbReference type="eggNOG" id="COG2887">
    <property type="taxonomic scope" value="Bacteria"/>
</dbReference>
<evidence type="ECO:0000256" key="6">
    <source>
        <dbReference type="ARBA" id="ARBA00023125"/>
    </source>
</evidence>
<evidence type="ECO:0000256" key="7">
    <source>
        <dbReference type="ARBA" id="ARBA00023204"/>
    </source>
</evidence>
<keyword evidence="6" id="KW-0238">DNA-binding</keyword>
<dbReference type="Gene3D" id="3.90.320.10">
    <property type="match status" value="1"/>
</dbReference>
<keyword evidence="3" id="KW-0378">Hydrolase</keyword>
<organism evidence="10 11">
    <name type="scientific">Acetivibrio thermocellus (strain ATCC 27405 / DSM 1237 / JCM 9322 / NBRC 103400 / NCIMB 10682 / NRRL B-4536 / VPI 7372)</name>
    <name type="common">Clostridium thermocellum</name>
    <dbReference type="NCBI Taxonomy" id="203119"/>
    <lineage>
        <taxon>Bacteria</taxon>
        <taxon>Bacillati</taxon>
        <taxon>Bacillota</taxon>
        <taxon>Clostridia</taxon>
        <taxon>Eubacteriales</taxon>
        <taxon>Oscillospiraceae</taxon>
        <taxon>Acetivibrio</taxon>
    </lineage>
</organism>
<reference evidence="10 11" key="2">
    <citation type="journal article" date="2013" name="Biotechnol. Biofuels">
        <title>Global transcriptome analysis of Clostridium thermocellum ATCC 27405 during growth on dilute acid pretreated Populus and switchgrass.</title>
        <authorList>
            <person name="Wilson C.M."/>
            <person name="Rodriguez M.Jr."/>
            <person name="Johnson C.M."/>
            <person name="Martin S.L."/>
            <person name="Chu T.M."/>
            <person name="Wolfinger R.D."/>
            <person name="Hauser L.J."/>
            <person name="Land M.L."/>
            <person name="Klingeman D.M."/>
            <person name="Syed M.H."/>
            <person name="Ragauskas A.J."/>
            <person name="Tschaplinski T.J."/>
            <person name="Mielenz J.R."/>
            <person name="Brown S.D."/>
        </authorList>
    </citation>
    <scope>NUCLEOTIDE SEQUENCE [LARGE SCALE GENOMIC DNA]</scope>
    <source>
        <strain evidence="11">ATCC 27405 / DSM 1237 / JCM 9322 / NBRC 103400 / NCIMB 10682 / NRRL B-4536 / VPI 7372</strain>
    </source>
</reference>
<dbReference type="InterPro" id="IPR038726">
    <property type="entry name" value="PDDEXK_AddAB-type"/>
</dbReference>
<accession>A3DG79</accession>
<dbReference type="Pfam" id="PF12705">
    <property type="entry name" value="PDDEXK_1"/>
    <property type="match status" value="1"/>
</dbReference>
<sequence length="530" mass="61980">MQFSHSRVECFEKCKYQFKLRYKDKVRTIPSPAADNALIAGSALHLGIEKGIEAMEQYYYNQYPVITDAHVNEVIKLTSLVKKAQIVINTMLHNKEPTEKYEFKIDFPEFIGFVDFIIQTQDGSLSIYDFKYSNNIEHYLESKQLHLYRYYLEKLGFKVSEIGFIFIPKTAIRQRKTEDLYQFRKRLHKTLEAMEVKVIQIPYDETKVQEFKLRCREIINEKEYEKTPSRLCDWCEYQNYCEGGQTDMLLPENVRRELQIDRYPDMWIYADSYVGKSTFVDQFDDLLFLNTDGNTDNTTSPVIKIADEVTFEGRLKKVKMAWEVFLDVITELEKKDNTFKRVCIDLVEDLYEHCRLYMYNKLGIDHEQDAGFGKGWDMVRTEYLSAIKRLKNLGYQIIYISKEVTTEITLKNGAKLTTIKPNINEKIANVLAGTVDLTVRAFMDGEERYLQLEKKENIFGGGRFNFKVPKVELDKGEFMKALEDAQEGVKTYSKSETDTSDNTAAVDNTTVLETSEVKEESVKKSRRSRK</sequence>
<keyword evidence="7" id="KW-0234">DNA repair</keyword>
<evidence type="ECO:0000259" key="9">
    <source>
        <dbReference type="Pfam" id="PF12705"/>
    </source>
</evidence>
<dbReference type="EMBL" id="CP000568">
    <property type="protein sequence ID" value="ABN52958.1"/>
    <property type="molecule type" value="Genomic_DNA"/>
</dbReference>
<evidence type="ECO:0000256" key="5">
    <source>
        <dbReference type="ARBA" id="ARBA00022840"/>
    </source>
</evidence>
<dbReference type="GeneID" id="35805282"/>
<evidence type="ECO:0000313" key="10">
    <source>
        <dbReference type="EMBL" id="ABN52958.1"/>
    </source>
</evidence>
<dbReference type="KEGG" id="cth:Cthe_1737"/>
<dbReference type="GO" id="GO:0006281">
    <property type="term" value="P:DNA repair"/>
    <property type="evidence" value="ECO:0007669"/>
    <property type="project" value="UniProtKB-KW"/>
</dbReference>
<protein>
    <submittedName>
        <fullName evidence="10">Phage NTP-binding protein</fullName>
    </submittedName>
</protein>
<dbReference type="InterPro" id="IPR011604">
    <property type="entry name" value="PDDEXK-like_dom_sf"/>
</dbReference>
<feature type="domain" description="PD-(D/E)XK endonuclease-like" evidence="9">
    <location>
        <begin position="2"/>
        <end position="242"/>
    </location>
</feature>
<name>A3DG79_ACET2</name>
<evidence type="ECO:0000256" key="4">
    <source>
        <dbReference type="ARBA" id="ARBA00022806"/>
    </source>
</evidence>
<evidence type="ECO:0000256" key="8">
    <source>
        <dbReference type="SAM" id="MobiDB-lite"/>
    </source>
</evidence>
<keyword evidence="11" id="KW-1185">Reference proteome</keyword>
<keyword evidence="1" id="KW-0547">Nucleotide-binding</keyword>
<feature type="region of interest" description="Disordered" evidence="8">
    <location>
        <begin position="487"/>
        <end position="530"/>
    </location>
</feature>
<dbReference type="RefSeq" id="WP_011838238.1">
    <property type="nucleotide sequence ID" value="NC_009012.1"/>
</dbReference>
<gene>
    <name evidence="10" type="ordered locus">Cthe_1737</name>
</gene>
<evidence type="ECO:0000313" key="11">
    <source>
        <dbReference type="Proteomes" id="UP000002145"/>
    </source>
</evidence>
<dbReference type="HOGENOM" id="CLU_029342_0_0_9"/>
<keyword evidence="2" id="KW-0227">DNA damage</keyword>
<dbReference type="GO" id="GO:0016787">
    <property type="term" value="F:hydrolase activity"/>
    <property type="evidence" value="ECO:0007669"/>
    <property type="project" value="UniProtKB-KW"/>
</dbReference>
<dbReference type="GO" id="GO:0003677">
    <property type="term" value="F:DNA binding"/>
    <property type="evidence" value="ECO:0007669"/>
    <property type="project" value="UniProtKB-KW"/>
</dbReference>
<dbReference type="OrthoDB" id="5413799at2"/>
<dbReference type="Pfam" id="PF13479">
    <property type="entry name" value="AAA_24"/>
    <property type="match status" value="1"/>
</dbReference>
<dbReference type="Proteomes" id="UP000002145">
    <property type="component" value="Chromosome"/>
</dbReference>